<dbReference type="SUPFAM" id="SSF52540">
    <property type="entry name" value="P-loop containing nucleoside triphosphate hydrolases"/>
    <property type="match status" value="1"/>
</dbReference>
<dbReference type="InterPro" id="IPR005158">
    <property type="entry name" value="BTAD"/>
</dbReference>
<dbReference type="InterPro" id="IPR002182">
    <property type="entry name" value="NB-ARC"/>
</dbReference>
<keyword evidence="6" id="KW-1185">Reference proteome</keyword>
<dbReference type="Gene3D" id="1.25.40.10">
    <property type="entry name" value="Tetratricopeptide repeat domain"/>
    <property type="match status" value="1"/>
</dbReference>
<feature type="domain" description="OmpR/PhoB-type" evidence="4">
    <location>
        <begin position="1"/>
        <end position="107"/>
    </location>
</feature>
<dbReference type="Gene3D" id="3.40.50.300">
    <property type="entry name" value="P-loop containing nucleotide triphosphate hydrolases"/>
    <property type="match status" value="1"/>
</dbReference>
<keyword evidence="2 3" id="KW-0238">DNA-binding</keyword>
<accession>A0ABU2NHG8</accession>
<dbReference type="RefSeq" id="WP_311559921.1">
    <property type="nucleotide sequence ID" value="NZ_JAVREJ010000031.1"/>
</dbReference>
<evidence type="ECO:0000313" key="6">
    <source>
        <dbReference type="Proteomes" id="UP001183202"/>
    </source>
</evidence>
<reference evidence="6" key="1">
    <citation type="submission" date="2023-07" db="EMBL/GenBank/DDBJ databases">
        <title>30 novel species of actinomycetes from the DSMZ collection.</title>
        <authorList>
            <person name="Nouioui I."/>
        </authorList>
    </citation>
    <scope>NUCLEOTIDE SEQUENCE [LARGE SCALE GENOMIC DNA]</scope>
    <source>
        <strain evidence="6">DSM 45834</strain>
    </source>
</reference>
<dbReference type="SUPFAM" id="SSF46894">
    <property type="entry name" value="C-terminal effector domain of the bipartite response regulators"/>
    <property type="match status" value="1"/>
</dbReference>
<dbReference type="InterPro" id="IPR016032">
    <property type="entry name" value="Sig_transdc_resp-reg_C-effctor"/>
</dbReference>
<dbReference type="SMART" id="SM01043">
    <property type="entry name" value="BTAD"/>
    <property type="match status" value="1"/>
</dbReference>
<dbReference type="Pfam" id="PF00486">
    <property type="entry name" value="Trans_reg_C"/>
    <property type="match status" value="1"/>
</dbReference>
<dbReference type="Pfam" id="PF03704">
    <property type="entry name" value="BTAD"/>
    <property type="match status" value="1"/>
</dbReference>
<dbReference type="SMART" id="SM00862">
    <property type="entry name" value="Trans_reg_C"/>
    <property type="match status" value="1"/>
</dbReference>
<dbReference type="InterPro" id="IPR001867">
    <property type="entry name" value="OmpR/PhoB-type_DNA-bd"/>
</dbReference>
<dbReference type="PANTHER" id="PTHR47691:SF3">
    <property type="entry name" value="HTH-TYPE TRANSCRIPTIONAL REGULATOR RV0890C-RELATED"/>
    <property type="match status" value="1"/>
</dbReference>
<dbReference type="EMBL" id="JAVREJ010000031">
    <property type="protein sequence ID" value="MDT0353407.1"/>
    <property type="molecule type" value="Genomic_DNA"/>
</dbReference>
<comment type="similarity">
    <text evidence="1">Belongs to the AfsR/DnrI/RedD regulatory family.</text>
</comment>
<proteinExistence type="inferred from homology"/>
<comment type="caution">
    <text evidence="5">The sequence shown here is derived from an EMBL/GenBank/DDBJ whole genome shotgun (WGS) entry which is preliminary data.</text>
</comment>
<dbReference type="PRINTS" id="PR00364">
    <property type="entry name" value="DISEASERSIST"/>
</dbReference>
<evidence type="ECO:0000256" key="1">
    <source>
        <dbReference type="ARBA" id="ARBA00005820"/>
    </source>
</evidence>
<dbReference type="InterPro" id="IPR027417">
    <property type="entry name" value="P-loop_NTPase"/>
</dbReference>
<dbReference type="Proteomes" id="UP001183202">
    <property type="component" value="Unassembled WGS sequence"/>
</dbReference>
<evidence type="ECO:0000313" key="5">
    <source>
        <dbReference type="EMBL" id="MDT0353407.1"/>
    </source>
</evidence>
<organism evidence="5 6">
    <name type="scientific">Pseudonocardia charpentierae</name>
    <dbReference type="NCBI Taxonomy" id="3075545"/>
    <lineage>
        <taxon>Bacteria</taxon>
        <taxon>Bacillati</taxon>
        <taxon>Actinomycetota</taxon>
        <taxon>Actinomycetes</taxon>
        <taxon>Pseudonocardiales</taxon>
        <taxon>Pseudonocardiaceae</taxon>
        <taxon>Pseudonocardia</taxon>
    </lineage>
</organism>
<sequence length="937" mass="99489">MTAQTGAGPRLRLRDLGPLEVELGGVTRPVAAARLESALSLLLVNAGRPVGVDALYEAMWGEQGVARSVSTLDSHIWRLRRVLEPDRERGEPSTVLVRELGSYRLVVDPDQADSTRFARLAATAAELLAGDPGQALRIADEALGLWRGRPYGTAADQHWARAAVARLEEIHGQLRETHIGALLATGGVDRALAELETALVEEPLRERLWAYRVNAYRQTGRRSQALQAYAQARAVLNTELGVEPGADLQALHALLLHDEPPASPGPRREPAIGTLPAPRSRLIGREHEVIDVLELLDAVSLVTVVGAAGCGKTRLAVEVARRGAAGYPDGAWFVDLTAASPGRVLETVASTLELPATGPAEPAEGLRRFVGARRMLVVLDNCEHVLDDTAELVDGLLVEGSTLTVLATSREPLAVDDEAVFPLEPLAVSAAVELFLDRLEASTPGGLRDTETLSSVRSIAAAVDGLPLALELAAGRARAYTLAEIASQVRVDASTLSRVGRSRGATQHRTVRDAIDTSYRDLPTPLAALHRAVGAVPGPFTAELAAGLVDGAATDVVDTISGLVHRSLLTALGPVRPDGTSRFAQFAIVRGHAKHLAERAGENPADARDAWVERLIRDRPPLGSVAQARWYQALDDDLAALRTTLQHLLIDGPSAVGVALAARLGLYWAFNGMTAEGTHWSQTAMAVCDALPGPIRPLDRSMLHLRLGSSLIVQGRTDAGRDHIRLGIAEAASVADEERPLVCAELVVATGPLRIIADGARLADVAATTRQIAGGSRAFDVLVRHVELTRAFVVDPRLELIARFTTLHDDACAEDNFYTAWSAASGAARLLLTNDRPAEAVVWARTALRASLTAGLRDNPFVLELYGTALGMAGEHAAALRVLAAAEARYRDGQMPWPRSAALAALVTSMTAQLGSAAAERARAQGARTTLAEFAGA</sequence>
<dbReference type="SUPFAM" id="SSF48452">
    <property type="entry name" value="TPR-like"/>
    <property type="match status" value="1"/>
</dbReference>
<protein>
    <submittedName>
        <fullName evidence="5">BTAD domain-containing putative transcriptional regulator</fullName>
    </submittedName>
</protein>
<dbReference type="Gene3D" id="1.10.10.10">
    <property type="entry name" value="Winged helix-like DNA-binding domain superfamily/Winged helix DNA-binding domain"/>
    <property type="match status" value="1"/>
</dbReference>
<dbReference type="CDD" id="cd15831">
    <property type="entry name" value="BTAD"/>
    <property type="match status" value="1"/>
</dbReference>
<name>A0ABU2NHG8_9PSEU</name>
<dbReference type="PANTHER" id="PTHR47691">
    <property type="entry name" value="REGULATOR-RELATED"/>
    <property type="match status" value="1"/>
</dbReference>
<dbReference type="InterPro" id="IPR011990">
    <property type="entry name" value="TPR-like_helical_dom_sf"/>
</dbReference>
<dbReference type="PROSITE" id="PS51755">
    <property type="entry name" value="OMPR_PHOB"/>
    <property type="match status" value="1"/>
</dbReference>
<dbReference type="Pfam" id="PF00931">
    <property type="entry name" value="NB-ARC"/>
    <property type="match status" value="1"/>
</dbReference>
<gene>
    <name evidence="5" type="ORF">RM445_28265</name>
</gene>
<evidence type="ECO:0000259" key="4">
    <source>
        <dbReference type="PROSITE" id="PS51755"/>
    </source>
</evidence>
<evidence type="ECO:0000256" key="3">
    <source>
        <dbReference type="PROSITE-ProRule" id="PRU01091"/>
    </source>
</evidence>
<feature type="DNA-binding region" description="OmpR/PhoB-type" evidence="3">
    <location>
        <begin position="1"/>
        <end position="107"/>
    </location>
</feature>
<evidence type="ECO:0000256" key="2">
    <source>
        <dbReference type="ARBA" id="ARBA00023125"/>
    </source>
</evidence>
<dbReference type="InterPro" id="IPR036388">
    <property type="entry name" value="WH-like_DNA-bd_sf"/>
</dbReference>